<dbReference type="InterPro" id="IPR036047">
    <property type="entry name" value="F-box-like_dom_sf"/>
</dbReference>
<dbReference type="RefSeq" id="WP_041017018.1">
    <property type="nucleotide sequence ID" value="NZ_CCEJ010000003.1"/>
</dbReference>
<name>A0A090CYL3_9BACT</name>
<comment type="caution">
    <text evidence="3">The sequence shown here is derived from an EMBL/GenBank/DDBJ whole genome shotgun (WGS) entry which is preliminary data.</text>
</comment>
<protein>
    <submittedName>
        <fullName evidence="3">F-box and WD repeat-containing protein</fullName>
    </submittedName>
</protein>
<evidence type="ECO:0000259" key="2">
    <source>
        <dbReference type="Pfam" id="PF12937"/>
    </source>
</evidence>
<proteinExistence type="predicted"/>
<dbReference type="SUPFAM" id="SSF50998">
    <property type="entry name" value="Quinoprotein alcohol dehydrogenase-like"/>
    <property type="match status" value="1"/>
</dbReference>
<feature type="repeat" description="WD" evidence="1">
    <location>
        <begin position="329"/>
        <end position="368"/>
    </location>
</feature>
<dbReference type="SUPFAM" id="SSF81383">
    <property type="entry name" value="F-box domain"/>
    <property type="match status" value="1"/>
</dbReference>
<accession>A0A090CYL3</accession>
<dbReference type="AlphaFoldDB" id="A0A090CYL3"/>
<organism evidence="3 4">
    <name type="scientific">Candidatus Criblamydia sequanensis CRIB-18</name>
    <dbReference type="NCBI Taxonomy" id="1437425"/>
    <lineage>
        <taxon>Bacteria</taxon>
        <taxon>Pseudomonadati</taxon>
        <taxon>Chlamydiota</taxon>
        <taxon>Chlamydiia</taxon>
        <taxon>Parachlamydiales</taxon>
        <taxon>Candidatus Criblamydiaceae</taxon>
        <taxon>Candidatus Criblamydia</taxon>
    </lineage>
</organism>
<evidence type="ECO:0000313" key="4">
    <source>
        <dbReference type="Proteomes" id="UP000031552"/>
    </source>
</evidence>
<dbReference type="Gene3D" id="1.20.1280.50">
    <property type="match status" value="1"/>
</dbReference>
<evidence type="ECO:0000256" key="1">
    <source>
        <dbReference type="PROSITE-ProRule" id="PRU00221"/>
    </source>
</evidence>
<dbReference type="InterPro" id="IPR011047">
    <property type="entry name" value="Quinoprotein_ADH-like_sf"/>
</dbReference>
<feature type="domain" description="F-box" evidence="2">
    <location>
        <begin position="32"/>
        <end position="74"/>
    </location>
</feature>
<reference evidence="3" key="2">
    <citation type="submission" date="2014-09" db="EMBL/GenBank/DDBJ databases">
        <title>Criblamydia sequanensis harbors a mega-plasmid encoding arsenite resistance.</title>
        <authorList>
            <person name="Bertelli C."/>
            <person name="Goesmann A."/>
            <person name="Greub G."/>
        </authorList>
    </citation>
    <scope>NUCLEOTIDE SEQUENCE [LARGE SCALE GENOMIC DNA]</scope>
    <source>
        <strain evidence="3">CRIB-18</strain>
    </source>
</reference>
<keyword evidence="4" id="KW-1185">Reference proteome</keyword>
<sequence length="410" mass="47081">MQLTRCNSNLKVVSTLKPEETDIEVSRINFFDFLPEELFLLLAGYLELRTLGDFRLVCRKFNVIGSDASLIQALFKARFPILSGFYTQKEMTKELYRKAFSLEKNIHNSDFRPEKTVFQTIAFGGIRSLALSEGVLYSKHFSFPDKDILAWDLNGTQLNRFKTKCTSGWMGITKNYIFTPLPNNRPCYNALRRIRKSDKESIEWEFPEAGFWGFKAIDESIFIGSRLGFFEIDAESGLKREYLGDSAEPFFADRNQVLGTNRSSIISWDRETQEIKEVSPIDTHGSDDNLNWDFSVHAYHDDTGRIFLAGDRSGLISYDLRQRRMISMTSIHKARVSGIVFYNNEIITAGLDSIFKIWDVRGLTSLNNDPNPIRSFKIGFPINTLCSEGSSLFIGTRTIYKYDFSKEEPN</sequence>
<evidence type="ECO:0000313" key="3">
    <source>
        <dbReference type="EMBL" id="CDR33551.1"/>
    </source>
</evidence>
<dbReference type="InterPro" id="IPR001680">
    <property type="entry name" value="WD40_rpt"/>
</dbReference>
<dbReference type="STRING" id="1437425.CSEC_0719"/>
<keyword evidence="1" id="KW-0853">WD repeat</keyword>
<gene>
    <name evidence="3" type="ORF">CSEC_0719</name>
</gene>
<dbReference type="Gene3D" id="2.130.10.10">
    <property type="entry name" value="YVTN repeat-like/Quinoprotein amine dehydrogenase"/>
    <property type="match status" value="1"/>
</dbReference>
<dbReference type="Pfam" id="PF12937">
    <property type="entry name" value="F-box-like"/>
    <property type="match status" value="1"/>
</dbReference>
<dbReference type="EMBL" id="CCEJ010000003">
    <property type="protein sequence ID" value="CDR33551.1"/>
    <property type="molecule type" value="Genomic_DNA"/>
</dbReference>
<dbReference type="InterPro" id="IPR001810">
    <property type="entry name" value="F-box_dom"/>
</dbReference>
<dbReference type="InterPro" id="IPR015943">
    <property type="entry name" value="WD40/YVTN_repeat-like_dom_sf"/>
</dbReference>
<dbReference type="Proteomes" id="UP000031552">
    <property type="component" value="Unassembled WGS sequence"/>
</dbReference>
<dbReference type="PROSITE" id="PS50082">
    <property type="entry name" value="WD_REPEATS_2"/>
    <property type="match status" value="1"/>
</dbReference>
<reference evidence="3" key="1">
    <citation type="submission" date="2013-12" db="EMBL/GenBank/DDBJ databases">
        <authorList>
            <person name="Linke B."/>
        </authorList>
    </citation>
    <scope>NUCLEOTIDE SEQUENCE [LARGE SCALE GENOMIC DNA]</scope>
    <source>
        <strain evidence="3">CRIB-18</strain>
    </source>
</reference>